<protein>
    <submittedName>
        <fullName evidence="2">Uncharacterized protein</fullName>
    </submittedName>
</protein>
<accession>A0AAQ4DGL4</accession>
<feature type="region of interest" description="Disordered" evidence="1">
    <location>
        <begin position="50"/>
        <end position="72"/>
    </location>
</feature>
<keyword evidence="3" id="KW-1185">Reference proteome</keyword>
<feature type="compositionally biased region" description="Low complexity" evidence="1">
    <location>
        <begin position="866"/>
        <end position="875"/>
    </location>
</feature>
<reference evidence="2 3" key="1">
    <citation type="journal article" date="2023" name="Arcadia Sci">
        <title>De novo assembly of a long-read Amblyomma americanum tick genome.</title>
        <authorList>
            <person name="Chou S."/>
            <person name="Poskanzer K.E."/>
            <person name="Rollins M."/>
            <person name="Thuy-Boun P.S."/>
        </authorList>
    </citation>
    <scope>NUCLEOTIDE SEQUENCE [LARGE SCALE GENOMIC DNA]</scope>
    <source>
        <strain evidence="2">F_SG_1</strain>
        <tissue evidence="2">Salivary glands</tissue>
    </source>
</reference>
<dbReference type="Proteomes" id="UP001321473">
    <property type="component" value="Unassembled WGS sequence"/>
</dbReference>
<proteinExistence type="predicted"/>
<feature type="region of interest" description="Disordered" evidence="1">
    <location>
        <begin position="859"/>
        <end position="884"/>
    </location>
</feature>
<name>A0AAQ4DGL4_AMBAM</name>
<evidence type="ECO:0000256" key="1">
    <source>
        <dbReference type="SAM" id="MobiDB-lite"/>
    </source>
</evidence>
<gene>
    <name evidence="2" type="ORF">V5799_027126</name>
</gene>
<evidence type="ECO:0000313" key="3">
    <source>
        <dbReference type="Proteomes" id="UP001321473"/>
    </source>
</evidence>
<evidence type="ECO:0000313" key="2">
    <source>
        <dbReference type="EMBL" id="KAK8761604.1"/>
    </source>
</evidence>
<sequence>MLSANVSALLCDVALTRDSAAVLSYQRRSVGAPIHLRPAWADLVRNSTHRGKESALQSQTPRKHGPKNPQWRVQLDRRPSIRVLQLKLTTEPWLRGLLLTMSTAEPNLLPGLWQLLVQRRSPSWPVSELMAACRPLAHDEELAAYFAPGAEDLFRHFVRERPSYFCYDAEQDTVTVAEDSPIAAVDHWLARYLALQTQAADGGLDIWSEALHNCLSAVPEPWLRGLLLTMSTAEPNLLPGLWQLLVQRRSPSWPVSELMAACRPLAHDEELAAYFAPGAEDLFRHFVRERPSYFCYDAEQDTVTVAEDSPIAAVDHWLARYLALQTQAADGGLDIWSEALHNCLSAVPGMSDHLMNLYDGNLEIFFRSHPRDFTVDKSGIVARMTLSFQRRNHAVYLRERNLVLSFVDLLQKIGATKDNPCDVHTLTMYLPFMGEEERNALDMGYRDNLNRLFLLYPWEFITAAADSGYVSLRYCDPHYGEALFLKHQVQAHCGRTSVLSPGVSLPELTLIAKYSSSPVAPCLTGGRSVVARVSHIVQRHPAIFCVDLQAGEVCLRQEHPPWPEGRWSTDTELLAVLYFTDVLKHIDATSPSRAICLNYVVHAARTAPPNCRDYLECVYPALEVIELFHVHPGIFDLCSVNRVCLKTVQEAPLLEAAPEDTGTESNPDSAEDQAVRYVVKLLKYARDLSPALLSVCVETAPLRVRNYCMASVEGRLQSVIESGGAALTTQEAQLSSLAPLHVRAKTVSEVSTKTEYQPAPEPVKFEPQKEREFFTGNLNSAEAEGQMACGVVVSGNMEVKEEAAAEPLAKAISAHEVSVVRALSEYARSTAAVETKIFDKGQPSSRDETGPQPVTCQLEKEEEAAKNGNNAQAEACGPEVFGSREVKKESAASSLLRAIAAHEVSGVRPLPDNAK</sequence>
<dbReference type="AlphaFoldDB" id="A0AAQ4DGL4"/>
<comment type="caution">
    <text evidence="2">The sequence shown here is derived from an EMBL/GenBank/DDBJ whole genome shotgun (WGS) entry which is preliminary data.</text>
</comment>
<organism evidence="2 3">
    <name type="scientific">Amblyomma americanum</name>
    <name type="common">Lone star tick</name>
    <dbReference type="NCBI Taxonomy" id="6943"/>
    <lineage>
        <taxon>Eukaryota</taxon>
        <taxon>Metazoa</taxon>
        <taxon>Ecdysozoa</taxon>
        <taxon>Arthropoda</taxon>
        <taxon>Chelicerata</taxon>
        <taxon>Arachnida</taxon>
        <taxon>Acari</taxon>
        <taxon>Parasitiformes</taxon>
        <taxon>Ixodida</taxon>
        <taxon>Ixodoidea</taxon>
        <taxon>Ixodidae</taxon>
        <taxon>Amblyomminae</taxon>
        <taxon>Amblyomma</taxon>
    </lineage>
</organism>
<dbReference type="EMBL" id="JARKHS020030927">
    <property type="protein sequence ID" value="KAK8761604.1"/>
    <property type="molecule type" value="Genomic_DNA"/>
</dbReference>